<keyword evidence="3" id="KW-1185">Reference proteome</keyword>
<evidence type="ECO:0008006" key="4">
    <source>
        <dbReference type="Google" id="ProtNLM"/>
    </source>
</evidence>
<dbReference type="Proteomes" id="UP001317742">
    <property type="component" value="Chromosome"/>
</dbReference>
<keyword evidence="1" id="KW-0472">Membrane</keyword>
<reference evidence="2 3" key="1">
    <citation type="submission" date="2022-08" db="EMBL/GenBank/DDBJ databases">
        <title>Genome Sequence of the sulphate-reducing bacterium, Pseudodesulfovibrio sp. SYK.</title>
        <authorList>
            <person name="Kondo R."/>
            <person name="Kataoka T."/>
        </authorList>
    </citation>
    <scope>NUCLEOTIDE SEQUENCE [LARGE SCALE GENOMIC DNA]</scope>
    <source>
        <strain evidence="2 3">SYK</strain>
    </source>
</reference>
<accession>A0ABM8B0S3</accession>
<evidence type="ECO:0000313" key="2">
    <source>
        <dbReference type="EMBL" id="BDQ37172.1"/>
    </source>
</evidence>
<organism evidence="2 3">
    <name type="scientific">Pseudodesulfovibrio nedwellii</name>
    <dbReference type="NCBI Taxonomy" id="2973072"/>
    <lineage>
        <taxon>Bacteria</taxon>
        <taxon>Pseudomonadati</taxon>
        <taxon>Thermodesulfobacteriota</taxon>
        <taxon>Desulfovibrionia</taxon>
        <taxon>Desulfovibrionales</taxon>
        <taxon>Desulfovibrionaceae</taxon>
    </lineage>
</organism>
<keyword evidence="1" id="KW-0812">Transmembrane</keyword>
<dbReference type="EMBL" id="AP026709">
    <property type="protein sequence ID" value="BDQ37172.1"/>
    <property type="molecule type" value="Genomic_DNA"/>
</dbReference>
<evidence type="ECO:0000256" key="1">
    <source>
        <dbReference type="SAM" id="Phobius"/>
    </source>
</evidence>
<protein>
    <recommendedName>
        <fullName evidence="4">Neuromedin U</fullName>
    </recommendedName>
</protein>
<dbReference type="RefSeq" id="WP_281763031.1">
    <property type="nucleotide sequence ID" value="NZ_AP026709.1"/>
</dbReference>
<evidence type="ECO:0000313" key="3">
    <source>
        <dbReference type="Proteomes" id="UP001317742"/>
    </source>
</evidence>
<sequence>MIVNLRFSQCKASAVGLVSFVLYVSILVVPFVHANEQQPTGTVVSDTKEKAAATAQANNPLAKMTAFNIQNYFIGDISNSDDSANQFWLRYAKPFSVAETPWLLRASLPVNSMPTSSSLSNENGLGDLNMFAAYLLDTGDPAISFGIGPQITLPTASKSELGSEKWSAGLVNVLFNAESHTVQYGYLLSWQHSFAGKDDRADVNVAAFQPFGFYQLGGGTYLRAAPIFDYNLQSGDYNIPVGIGIGQVIKKGSVVYNFFVEPQISAARRGDHQEKWQVFLGLNLQFLE</sequence>
<name>A0ABM8B0S3_9BACT</name>
<proteinExistence type="predicted"/>
<feature type="transmembrane region" description="Helical" evidence="1">
    <location>
        <begin position="12"/>
        <end position="32"/>
    </location>
</feature>
<keyword evidence="1" id="KW-1133">Transmembrane helix</keyword>
<gene>
    <name evidence="2" type="ORF">SYK_15320</name>
</gene>